<dbReference type="CDD" id="cd15482">
    <property type="entry name" value="Sialidase_non-viral"/>
    <property type="match status" value="2"/>
</dbReference>
<evidence type="ECO:0000313" key="1">
    <source>
        <dbReference type="EMBL" id="ANH83581.1"/>
    </source>
</evidence>
<dbReference type="PANTHER" id="PTHR12106">
    <property type="entry name" value="SORTILIN RELATED"/>
    <property type="match status" value="1"/>
</dbReference>
<dbReference type="KEGG" id="nia:A8C56_23715"/>
<dbReference type="InterPro" id="IPR002860">
    <property type="entry name" value="BNR_rpt"/>
</dbReference>
<proteinExistence type="predicted"/>
<evidence type="ECO:0008006" key="3">
    <source>
        <dbReference type="Google" id="ProtNLM"/>
    </source>
</evidence>
<dbReference type="InterPro" id="IPR050310">
    <property type="entry name" value="VPS10-sortilin"/>
</dbReference>
<evidence type="ECO:0000313" key="2">
    <source>
        <dbReference type="Proteomes" id="UP000077667"/>
    </source>
</evidence>
<dbReference type="InterPro" id="IPR015943">
    <property type="entry name" value="WD40/YVTN_repeat-like_dom_sf"/>
</dbReference>
<dbReference type="Gene3D" id="2.130.10.10">
    <property type="entry name" value="YVTN repeat-like/Quinoprotein amine dehydrogenase"/>
    <property type="match status" value="5"/>
</dbReference>
<sequence length="758" mass="84053">MPLCLFITVLAAYSFISCKRISFPVDQWPGGDSLIYALFPPKVKPLPVVTQEEWESGSRTPGDHTQHMLGLAYSESDPDRIYMGQDVSNVWVSRDFGKNWNTLKCLGLGTSFIYSIEVDPLDKNRILAAAGCRQFSVVNKPYQGIYLSTDGGITWNKKVARGQIFEVRSSTKLFAYAPSTKDANKGYAARWYAAFCEGESGNADDGFFTSPDGGSTWTEVRKLPTADFSNTIRGIKVHKLQPEKVFLYGDGGLYRFEDATNPSGAVTKLSGKNGLPAGSIWGSIYQSEDGLTLMVAVQNKGIYKSTNGGDNWSSFYTSSTINYCYINENHPNMIFAIPTEKSNEQIHVSKDGGKTWNTPAKSDVRYRPGYDNSDWTRKLNGQFCYVLPDPRDAQKVFMHTKSKNFRSTDGGLTWDISDNGFNGASHTDIWNEQMFDPNNPDRFCYFMVDRSYAYTDTRGRWFYPSNITPGPMGLNGRTCMAGALHPKEPVILASIGKQPVGQLLRSADNGKTWTVVSTGNKQRWCVAFNLQSPDTCYQWRERSVDAGKTWSPMANMPANAILCGVSRSDGRILYAIDWKNTAKKVWRSTDSGNSWQQVIETSWDLTSPGDNSGVFRINPKNPNIVYTSSANGHITEWDVSILPAKSKDITITGGTDVGFYAARFAIDPRHPNVMYAINSRANTGNKFFRTIDGGATWQNISNYVTMGSLSGLAVSPVTGEVYISGENGSSVMLPPYPSRNTAYDAVPYVSNHLTEPYN</sequence>
<gene>
    <name evidence="1" type="ORF">A8C56_23715</name>
</gene>
<name>A0A1A9IA81_9BACT</name>
<accession>A0A1A9IA81</accession>
<protein>
    <recommendedName>
        <fullName evidence="3">Sortilin N-terminal domain-containing protein</fullName>
    </recommendedName>
</protein>
<dbReference type="STRING" id="1176587.A8C56_23715"/>
<dbReference type="Pfam" id="PF02012">
    <property type="entry name" value="BNR"/>
    <property type="match status" value="1"/>
</dbReference>
<keyword evidence="2" id="KW-1185">Reference proteome</keyword>
<dbReference type="SUPFAM" id="SSF110296">
    <property type="entry name" value="Oligoxyloglucan reducing end-specific cellobiohydrolase"/>
    <property type="match status" value="3"/>
</dbReference>
<reference evidence="1 2" key="1">
    <citation type="submission" date="2016-05" db="EMBL/GenBank/DDBJ databases">
        <title>Niabella ginsenosidivorans BS26 whole genome sequencing.</title>
        <authorList>
            <person name="Im W.T."/>
            <person name="Siddiqi M.Z."/>
        </authorList>
    </citation>
    <scope>NUCLEOTIDE SEQUENCE [LARGE SCALE GENOMIC DNA]</scope>
    <source>
        <strain evidence="1 2">BS26</strain>
    </source>
</reference>
<dbReference type="EMBL" id="CP015772">
    <property type="protein sequence ID" value="ANH83581.1"/>
    <property type="molecule type" value="Genomic_DNA"/>
</dbReference>
<dbReference type="Proteomes" id="UP000077667">
    <property type="component" value="Chromosome"/>
</dbReference>
<dbReference type="PANTHER" id="PTHR12106:SF27">
    <property type="entry name" value="SORTILIN-RELATED RECEPTOR"/>
    <property type="match status" value="1"/>
</dbReference>
<organism evidence="1 2">
    <name type="scientific">Niabella ginsenosidivorans</name>
    <dbReference type="NCBI Taxonomy" id="1176587"/>
    <lineage>
        <taxon>Bacteria</taxon>
        <taxon>Pseudomonadati</taxon>
        <taxon>Bacteroidota</taxon>
        <taxon>Chitinophagia</taxon>
        <taxon>Chitinophagales</taxon>
        <taxon>Chitinophagaceae</taxon>
        <taxon>Niabella</taxon>
    </lineage>
</organism>
<dbReference type="AlphaFoldDB" id="A0A1A9IA81"/>